<gene>
    <name evidence="1" type="ORF">GQF01_23435</name>
</gene>
<sequence length="82" mass="8866">MKIIAGVIGVAYSNQSTPLPGYQGSIKVWHSVEELPIKKDRKTKRNPLSSTVYPASLPIGSLNAAAPAERSWHTIVSIINPN</sequence>
<dbReference type="RefSeq" id="WP_161409098.1">
    <property type="nucleotide sequence ID" value="NZ_WTUZ01000022.1"/>
</dbReference>
<protein>
    <submittedName>
        <fullName evidence="1">Uncharacterized protein</fullName>
    </submittedName>
</protein>
<dbReference type="AlphaFoldDB" id="A0A6L8V653"/>
<dbReference type="Proteomes" id="UP000481087">
    <property type="component" value="Unassembled WGS sequence"/>
</dbReference>
<evidence type="ECO:0000313" key="1">
    <source>
        <dbReference type="EMBL" id="MZQ85072.1"/>
    </source>
</evidence>
<proteinExistence type="predicted"/>
<evidence type="ECO:0000313" key="2">
    <source>
        <dbReference type="Proteomes" id="UP000481087"/>
    </source>
</evidence>
<keyword evidence="2" id="KW-1185">Reference proteome</keyword>
<dbReference type="EMBL" id="WTUZ01000022">
    <property type="protein sequence ID" value="MZQ85072.1"/>
    <property type="molecule type" value="Genomic_DNA"/>
</dbReference>
<organism evidence="1 2">
    <name type="scientific">Paenibacillus silvestris</name>
    <dbReference type="NCBI Taxonomy" id="2606219"/>
    <lineage>
        <taxon>Bacteria</taxon>
        <taxon>Bacillati</taxon>
        <taxon>Bacillota</taxon>
        <taxon>Bacilli</taxon>
        <taxon>Bacillales</taxon>
        <taxon>Paenibacillaceae</taxon>
        <taxon>Paenibacillus</taxon>
    </lineage>
</organism>
<accession>A0A6L8V653</accession>
<reference evidence="1 2" key="1">
    <citation type="submission" date="2019-12" db="EMBL/GenBank/DDBJ databases">
        <title>Paenibacillus sp. nov. sp. isolated from soil.</title>
        <authorList>
            <person name="Kim J."/>
            <person name="Jeong S.E."/>
            <person name="Jung H.S."/>
            <person name="Jeon C.O."/>
        </authorList>
    </citation>
    <scope>NUCLEOTIDE SEQUENCE [LARGE SCALE GENOMIC DNA]</scope>
    <source>
        <strain evidence="1 2">5J-6</strain>
    </source>
</reference>
<comment type="caution">
    <text evidence="1">The sequence shown here is derived from an EMBL/GenBank/DDBJ whole genome shotgun (WGS) entry which is preliminary data.</text>
</comment>
<name>A0A6L8V653_9BACL</name>